<dbReference type="Proteomes" id="UP000297403">
    <property type="component" value="Unassembled WGS sequence"/>
</dbReference>
<gene>
    <name evidence="1" type="ORF">E3O49_06890</name>
</gene>
<evidence type="ECO:0000313" key="2">
    <source>
        <dbReference type="Proteomes" id="UP000297403"/>
    </source>
</evidence>
<organism evidence="1 2">
    <name type="scientific">Cryobacterium shii</name>
    <dbReference type="NCBI Taxonomy" id="1259235"/>
    <lineage>
        <taxon>Bacteria</taxon>
        <taxon>Bacillati</taxon>
        <taxon>Actinomycetota</taxon>
        <taxon>Actinomycetes</taxon>
        <taxon>Micrococcales</taxon>
        <taxon>Microbacteriaceae</taxon>
        <taxon>Cryobacterium</taxon>
    </lineage>
</organism>
<protein>
    <submittedName>
        <fullName evidence="1">Uncharacterized protein</fullName>
    </submittedName>
</protein>
<reference evidence="1 2" key="1">
    <citation type="submission" date="2019-03" db="EMBL/GenBank/DDBJ databases">
        <title>Genomics of glacier-inhabiting Cryobacterium strains.</title>
        <authorList>
            <person name="Liu Q."/>
            <person name="Xin Y.-H."/>
        </authorList>
    </citation>
    <scope>NUCLEOTIDE SEQUENCE [LARGE SCALE GENOMIC DNA]</scope>
    <source>
        <strain evidence="2">TMT1-22</strain>
    </source>
</reference>
<dbReference type="EMBL" id="SOFY01000031">
    <property type="protein sequence ID" value="TFC48930.1"/>
    <property type="molecule type" value="Genomic_DNA"/>
</dbReference>
<proteinExistence type="predicted"/>
<comment type="caution">
    <text evidence="1">The sequence shown here is derived from an EMBL/GenBank/DDBJ whole genome shotgun (WGS) entry which is preliminary data.</text>
</comment>
<evidence type="ECO:0000313" key="1">
    <source>
        <dbReference type="EMBL" id="TFC48930.1"/>
    </source>
</evidence>
<name>A0AAQ2C7G5_9MICO</name>
<dbReference type="AlphaFoldDB" id="A0AAQ2C7G5"/>
<accession>A0AAQ2C7G5</accession>
<keyword evidence="2" id="KW-1185">Reference proteome</keyword>
<dbReference type="RefSeq" id="WP_134451250.1">
    <property type="nucleotide sequence ID" value="NZ_SOFY01000031.1"/>
</dbReference>
<sequence>MSIASLCVASTDVEEKHSGRRRLYWGTIRYVNEDETGAWFNLGWRRAPSLRVAPEFLAELMEAKGIDDAEDLQGAAFLYYGPLRQARTSGRLLLFPNDLDWFTLRLADEDVL</sequence>